<evidence type="ECO:0000313" key="11">
    <source>
        <dbReference type="Proteomes" id="UP000770015"/>
    </source>
</evidence>
<accession>A0A9P8VK52</accession>
<dbReference type="SMART" id="SM00066">
    <property type="entry name" value="GAL4"/>
    <property type="match status" value="1"/>
</dbReference>
<feature type="region of interest" description="Disordered" evidence="8">
    <location>
        <begin position="687"/>
        <end position="822"/>
    </location>
</feature>
<dbReference type="InterPro" id="IPR036864">
    <property type="entry name" value="Zn2-C6_fun-type_DNA-bd_sf"/>
</dbReference>
<evidence type="ECO:0000313" key="10">
    <source>
        <dbReference type="EMBL" id="KAH6695425.1"/>
    </source>
</evidence>
<dbReference type="PANTHER" id="PTHR47782:SF8">
    <property type="entry name" value="ZN(II)2CYS6 TRANSCRIPTION FACTOR (EUROFUNG)"/>
    <property type="match status" value="1"/>
</dbReference>
<feature type="region of interest" description="Disordered" evidence="8">
    <location>
        <begin position="632"/>
        <end position="668"/>
    </location>
</feature>
<evidence type="ECO:0000256" key="5">
    <source>
        <dbReference type="ARBA" id="ARBA00023125"/>
    </source>
</evidence>
<dbReference type="AlphaFoldDB" id="A0A9P8VK52"/>
<dbReference type="PANTHER" id="PTHR47782">
    <property type="entry name" value="ZN(II)2CYS6 TRANSCRIPTION FACTOR (EUROFUNG)-RELATED"/>
    <property type="match status" value="1"/>
</dbReference>
<feature type="compositionally biased region" description="Pro residues" evidence="8">
    <location>
        <begin position="797"/>
        <end position="812"/>
    </location>
</feature>
<evidence type="ECO:0000256" key="7">
    <source>
        <dbReference type="ARBA" id="ARBA00023242"/>
    </source>
</evidence>
<keyword evidence="2" id="KW-0479">Metal-binding</keyword>
<dbReference type="Pfam" id="PF00172">
    <property type="entry name" value="Zn_clus"/>
    <property type="match status" value="1"/>
</dbReference>
<dbReference type="Pfam" id="PF04082">
    <property type="entry name" value="Fungal_trans"/>
    <property type="match status" value="1"/>
</dbReference>
<dbReference type="InterPro" id="IPR007219">
    <property type="entry name" value="XnlR_reg_dom"/>
</dbReference>
<keyword evidence="6" id="KW-0804">Transcription</keyword>
<gene>
    <name evidence="10" type="ORF">F5X68DRAFT_198413</name>
</gene>
<feature type="domain" description="Zn(2)-C6 fungal-type" evidence="9">
    <location>
        <begin position="58"/>
        <end position="88"/>
    </location>
</feature>
<dbReference type="SMART" id="SM00906">
    <property type="entry name" value="Fungal_trans"/>
    <property type="match status" value="1"/>
</dbReference>
<dbReference type="GO" id="GO:0000981">
    <property type="term" value="F:DNA-binding transcription factor activity, RNA polymerase II-specific"/>
    <property type="evidence" value="ECO:0007669"/>
    <property type="project" value="InterPro"/>
</dbReference>
<keyword evidence="5" id="KW-0238">DNA-binding</keyword>
<dbReference type="CDD" id="cd00067">
    <property type="entry name" value="GAL4"/>
    <property type="match status" value="1"/>
</dbReference>
<dbReference type="InterPro" id="IPR052202">
    <property type="entry name" value="Yeast_MetPath_Reg"/>
</dbReference>
<dbReference type="Gene3D" id="4.10.240.10">
    <property type="entry name" value="Zn(2)-C6 fungal-type DNA-binding domain"/>
    <property type="match status" value="1"/>
</dbReference>
<name>A0A9P8VK52_9PEZI</name>
<feature type="compositionally biased region" description="Polar residues" evidence="8">
    <location>
        <begin position="689"/>
        <end position="701"/>
    </location>
</feature>
<comment type="caution">
    <text evidence="10">The sequence shown here is derived from an EMBL/GenBank/DDBJ whole genome shotgun (WGS) entry which is preliminary data.</text>
</comment>
<feature type="region of interest" description="Disordered" evidence="8">
    <location>
        <begin position="24"/>
        <end position="48"/>
    </location>
</feature>
<keyword evidence="7" id="KW-0539">Nucleus</keyword>
<evidence type="ECO:0000256" key="3">
    <source>
        <dbReference type="ARBA" id="ARBA00022833"/>
    </source>
</evidence>
<comment type="subcellular location">
    <subcellularLocation>
        <location evidence="1">Nucleus</location>
    </subcellularLocation>
</comment>
<evidence type="ECO:0000256" key="8">
    <source>
        <dbReference type="SAM" id="MobiDB-lite"/>
    </source>
</evidence>
<feature type="compositionally biased region" description="Polar residues" evidence="8">
    <location>
        <begin position="755"/>
        <end position="782"/>
    </location>
</feature>
<keyword evidence="4" id="KW-0805">Transcription regulation</keyword>
<keyword evidence="3" id="KW-0862">Zinc</keyword>
<dbReference type="CDD" id="cd12148">
    <property type="entry name" value="fungal_TF_MHR"/>
    <property type="match status" value="1"/>
</dbReference>
<dbReference type="InterPro" id="IPR001138">
    <property type="entry name" value="Zn2Cys6_DnaBD"/>
</dbReference>
<evidence type="ECO:0000256" key="4">
    <source>
        <dbReference type="ARBA" id="ARBA00023015"/>
    </source>
</evidence>
<evidence type="ECO:0000259" key="9">
    <source>
        <dbReference type="PROSITE" id="PS50048"/>
    </source>
</evidence>
<dbReference type="GO" id="GO:0043565">
    <property type="term" value="F:sequence-specific DNA binding"/>
    <property type="evidence" value="ECO:0007669"/>
    <property type="project" value="TreeGrafter"/>
</dbReference>
<organism evidence="10 11">
    <name type="scientific">Plectosphaerella plurivora</name>
    <dbReference type="NCBI Taxonomy" id="936078"/>
    <lineage>
        <taxon>Eukaryota</taxon>
        <taxon>Fungi</taxon>
        <taxon>Dikarya</taxon>
        <taxon>Ascomycota</taxon>
        <taxon>Pezizomycotina</taxon>
        <taxon>Sordariomycetes</taxon>
        <taxon>Hypocreomycetidae</taxon>
        <taxon>Glomerellales</taxon>
        <taxon>Plectosphaerellaceae</taxon>
        <taxon>Plectosphaerella</taxon>
    </lineage>
</organism>
<dbReference type="GO" id="GO:0006351">
    <property type="term" value="P:DNA-templated transcription"/>
    <property type="evidence" value="ECO:0007669"/>
    <property type="project" value="InterPro"/>
</dbReference>
<sequence>MDAANVYRQGFNSYVPARQPYLQQHAPRHDPRQPSPQDSPDDGDDAAHPARIAHTLTACCRCRQRKTRCDPTLPRCLPCERSGSICEYFDATKGRKVGRNYVVKLQAKVRELENELNMYTDEDNDRPRSNEDVVRPGGLVRLSQFDSDETPRYLGPSSGIAMTRILVEQAKKFTDSKRVSDMLPSVRARRMTRMQSIVLTNPRASRKKSYPTTSAHPAKKLPEGELKNGLIDIFLQRSQTFWPTMHEPQLQQDLKDVYNDDTDPYKNFVVRMVFAISLQKLDINWAGLADSYYLAAMEYFEKVVRPKDIKTLQCLALICQYSLLTPTRVAIYYVVGLAIKICQAEGLTDEKTISAGYSMGLMDPLTLDMRRRLCHVIFSMDFGLAHSMGRPNGLSKSNDFIDVQPFATVDDKFITAEGIMSDQPSPRKLVSLHFYKMRLLQAEIKRQLYEQKRSEPQNETHPWFATMEGKIQEWLDQSPQDPAWCKPWFTGRSHQMRILLHRPSPQVPKPSARAAGICYDGAEHIIKLSKQQMEQGAVDVTWVFLLTLFMSLNTVLWTTSYADIRRAHPKEEVDELVHTALDIIEQDICATRWPGTASAAHLYALLIDACLQAYDAGKTPTIASSSHFNTPSSLFDTNSPQGSENSGSTAPPFKVNPPQFDPVFGSNVEQMSNGGFMFEGFAPPHPTFRSGSIFQSPSTSETGRRYSAYPPEDPMDDPTPPAGVPSPYPGSISPPSQHNPHNTLPTPPESILSAFPNNLTTPGSGPTMSPQSQSSATPTLPHTSPAVPYTGQMTKHPQPPQRGPTFAVPPVPQQQQQPIQQRPLPGPEGITDWFSPPPPFITPYAFNSMNSNFFGDSAQTNAFSNVPGAGTAFGLGQFGFGPFGGPQQMNYNPERQGSLSQEQQLELMLELETDGIGEIDAFLNMGGGVGANGTGWT</sequence>
<dbReference type="GO" id="GO:0045944">
    <property type="term" value="P:positive regulation of transcription by RNA polymerase II"/>
    <property type="evidence" value="ECO:0007669"/>
    <property type="project" value="TreeGrafter"/>
</dbReference>
<feature type="compositionally biased region" description="Pro residues" evidence="8">
    <location>
        <begin position="717"/>
        <end position="728"/>
    </location>
</feature>
<dbReference type="Proteomes" id="UP000770015">
    <property type="component" value="Unassembled WGS sequence"/>
</dbReference>
<dbReference type="OrthoDB" id="5416384at2759"/>
<dbReference type="GO" id="GO:0008270">
    <property type="term" value="F:zinc ion binding"/>
    <property type="evidence" value="ECO:0007669"/>
    <property type="project" value="InterPro"/>
</dbReference>
<feature type="compositionally biased region" description="Polar residues" evidence="8">
    <location>
        <begin position="632"/>
        <end position="649"/>
    </location>
</feature>
<protein>
    <submittedName>
        <fullName evidence="10">Fungal-specific transcription factor domain-containing protein</fullName>
    </submittedName>
</protein>
<dbReference type="SUPFAM" id="SSF57701">
    <property type="entry name" value="Zn2/Cys6 DNA-binding domain"/>
    <property type="match status" value="1"/>
</dbReference>
<dbReference type="PROSITE" id="PS00463">
    <property type="entry name" value="ZN2_CY6_FUNGAL_1"/>
    <property type="match status" value="1"/>
</dbReference>
<dbReference type="PROSITE" id="PS50048">
    <property type="entry name" value="ZN2_CY6_FUNGAL_2"/>
    <property type="match status" value="1"/>
</dbReference>
<keyword evidence="11" id="KW-1185">Reference proteome</keyword>
<evidence type="ECO:0000256" key="1">
    <source>
        <dbReference type="ARBA" id="ARBA00004123"/>
    </source>
</evidence>
<dbReference type="GO" id="GO:0005634">
    <property type="term" value="C:nucleus"/>
    <property type="evidence" value="ECO:0007669"/>
    <property type="project" value="UniProtKB-SubCell"/>
</dbReference>
<reference evidence="10" key="1">
    <citation type="journal article" date="2021" name="Nat. Commun.">
        <title>Genetic determinants of endophytism in the Arabidopsis root mycobiome.</title>
        <authorList>
            <person name="Mesny F."/>
            <person name="Miyauchi S."/>
            <person name="Thiergart T."/>
            <person name="Pickel B."/>
            <person name="Atanasova L."/>
            <person name="Karlsson M."/>
            <person name="Huettel B."/>
            <person name="Barry K.W."/>
            <person name="Haridas S."/>
            <person name="Chen C."/>
            <person name="Bauer D."/>
            <person name="Andreopoulos W."/>
            <person name="Pangilinan J."/>
            <person name="LaButti K."/>
            <person name="Riley R."/>
            <person name="Lipzen A."/>
            <person name="Clum A."/>
            <person name="Drula E."/>
            <person name="Henrissat B."/>
            <person name="Kohler A."/>
            <person name="Grigoriev I.V."/>
            <person name="Martin F.M."/>
            <person name="Hacquard S."/>
        </authorList>
    </citation>
    <scope>NUCLEOTIDE SEQUENCE</scope>
    <source>
        <strain evidence="10">MPI-SDFR-AT-0117</strain>
    </source>
</reference>
<evidence type="ECO:0000256" key="2">
    <source>
        <dbReference type="ARBA" id="ARBA00022723"/>
    </source>
</evidence>
<proteinExistence type="predicted"/>
<feature type="compositionally biased region" description="Low complexity" evidence="8">
    <location>
        <begin position="813"/>
        <end position="822"/>
    </location>
</feature>
<dbReference type="EMBL" id="JAGSXJ010000002">
    <property type="protein sequence ID" value="KAH6695425.1"/>
    <property type="molecule type" value="Genomic_DNA"/>
</dbReference>
<evidence type="ECO:0000256" key="6">
    <source>
        <dbReference type="ARBA" id="ARBA00023163"/>
    </source>
</evidence>